<proteinExistence type="inferred from homology"/>
<evidence type="ECO:0000256" key="2">
    <source>
        <dbReference type="ARBA" id="ARBA00022857"/>
    </source>
</evidence>
<dbReference type="EMBL" id="KB468146">
    <property type="protein sequence ID" value="PCH43916.1"/>
    <property type="molecule type" value="Genomic_DNA"/>
</dbReference>
<dbReference type="AlphaFoldDB" id="A0A2H3JP07"/>
<dbReference type="PROSITE" id="PS00061">
    <property type="entry name" value="ADH_SHORT"/>
    <property type="match status" value="1"/>
</dbReference>
<dbReference type="InterPro" id="IPR002347">
    <property type="entry name" value="SDR_fam"/>
</dbReference>
<evidence type="ECO:0000313" key="5">
    <source>
        <dbReference type="EMBL" id="PCH43916.1"/>
    </source>
</evidence>
<accession>A0A2H3JP07</accession>
<organism evidence="5 6">
    <name type="scientific">Wolfiporia cocos (strain MD-104)</name>
    <name type="common">Brown rot fungus</name>
    <dbReference type="NCBI Taxonomy" id="742152"/>
    <lineage>
        <taxon>Eukaryota</taxon>
        <taxon>Fungi</taxon>
        <taxon>Dikarya</taxon>
        <taxon>Basidiomycota</taxon>
        <taxon>Agaricomycotina</taxon>
        <taxon>Agaricomycetes</taxon>
        <taxon>Polyporales</taxon>
        <taxon>Phaeolaceae</taxon>
        <taxon>Wolfiporia</taxon>
    </lineage>
</organism>
<dbReference type="Proteomes" id="UP000218811">
    <property type="component" value="Unassembled WGS sequence"/>
</dbReference>
<dbReference type="PANTHER" id="PTHR43618">
    <property type="entry name" value="7-ALPHA-HYDROXYSTEROID DEHYDROGENASE"/>
    <property type="match status" value="1"/>
</dbReference>
<dbReference type="STRING" id="742152.A0A2H3JP07"/>
<dbReference type="SUPFAM" id="SSF51735">
    <property type="entry name" value="NAD(P)-binding Rossmann-fold domains"/>
    <property type="match status" value="1"/>
</dbReference>
<dbReference type="InterPro" id="IPR036291">
    <property type="entry name" value="NAD(P)-bd_dom_sf"/>
</dbReference>
<dbReference type="Gene3D" id="3.40.50.720">
    <property type="entry name" value="NAD(P)-binding Rossmann-like Domain"/>
    <property type="match status" value="1"/>
</dbReference>
<dbReference type="CDD" id="cd05233">
    <property type="entry name" value="SDR_c"/>
    <property type="match status" value="1"/>
</dbReference>
<name>A0A2H3JP07_WOLCO</name>
<dbReference type="OrthoDB" id="3819888at2759"/>
<reference evidence="5 6" key="1">
    <citation type="journal article" date="2012" name="Science">
        <title>The Paleozoic origin of enzymatic lignin decomposition reconstructed from 31 fungal genomes.</title>
        <authorList>
            <person name="Floudas D."/>
            <person name="Binder M."/>
            <person name="Riley R."/>
            <person name="Barry K."/>
            <person name="Blanchette R.A."/>
            <person name="Henrissat B."/>
            <person name="Martinez A.T."/>
            <person name="Otillar R."/>
            <person name="Spatafora J.W."/>
            <person name="Yadav J.S."/>
            <person name="Aerts A."/>
            <person name="Benoit I."/>
            <person name="Boyd A."/>
            <person name="Carlson A."/>
            <person name="Copeland A."/>
            <person name="Coutinho P.M."/>
            <person name="de Vries R.P."/>
            <person name="Ferreira P."/>
            <person name="Findley K."/>
            <person name="Foster B."/>
            <person name="Gaskell J."/>
            <person name="Glotzer D."/>
            <person name="Gorecki P."/>
            <person name="Heitman J."/>
            <person name="Hesse C."/>
            <person name="Hori C."/>
            <person name="Igarashi K."/>
            <person name="Jurgens J.A."/>
            <person name="Kallen N."/>
            <person name="Kersten P."/>
            <person name="Kohler A."/>
            <person name="Kuees U."/>
            <person name="Kumar T.K.A."/>
            <person name="Kuo A."/>
            <person name="LaButti K."/>
            <person name="Larrondo L.F."/>
            <person name="Lindquist E."/>
            <person name="Ling A."/>
            <person name="Lombard V."/>
            <person name="Lucas S."/>
            <person name="Lundell T."/>
            <person name="Martin R."/>
            <person name="McLaughlin D.J."/>
            <person name="Morgenstern I."/>
            <person name="Morin E."/>
            <person name="Murat C."/>
            <person name="Nagy L.G."/>
            <person name="Nolan M."/>
            <person name="Ohm R.A."/>
            <person name="Patyshakuliyeva A."/>
            <person name="Rokas A."/>
            <person name="Ruiz-Duenas F.J."/>
            <person name="Sabat G."/>
            <person name="Salamov A."/>
            <person name="Samejima M."/>
            <person name="Schmutz J."/>
            <person name="Slot J.C."/>
            <person name="St John F."/>
            <person name="Stenlid J."/>
            <person name="Sun H."/>
            <person name="Sun S."/>
            <person name="Syed K."/>
            <person name="Tsang A."/>
            <person name="Wiebenga A."/>
            <person name="Young D."/>
            <person name="Pisabarro A."/>
            <person name="Eastwood D.C."/>
            <person name="Martin F."/>
            <person name="Cullen D."/>
            <person name="Grigoriev I.V."/>
            <person name="Hibbett D.S."/>
        </authorList>
    </citation>
    <scope>NUCLEOTIDE SEQUENCE [LARGE SCALE GENOMIC DNA]</scope>
    <source>
        <strain evidence="5 6">MD-104</strain>
    </source>
</reference>
<keyword evidence="3" id="KW-0560">Oxidoreductase</keyword>
<dbReference type="PRINTS" id="PR00080">
    <property type="entry name" value="SDRFAMILY"/>
</dbReference>
<keyword evidence="2" id="KW-0521">NADP</keyword>
<dbReference type="GO" id="GO:0016491">
    <property type="term" value="F:oxidoreductase activity"/>
    <property type="evidence" value="ECO:0007669"/>
    <property type="project" value="UniProtKB-KW"/>
</dbReference>
<keyword evidence="6" id="KW-1185">Reference proteome</keyword>
<dbReference type="InterPro" id="IPR020904">
    <property type="entry name" value="Sc_DH/Rdtase_CS"/>
</dbReference>
<evidence type="ECO:0000256" key="3">
    <source>
        <dbReference type="ARBA" id="ARBA00023002"/>
    </source>
</evidence>
<evidence type="ECO:0000256" key="1">
    <source>
        <dbReference type="ARBA" id="ARBA00006484"/>
    </source>
</evidence>
<dbReference type="Pfam" id="PF00106">
    <property type="entry name" value="adh_short"/>
    <property type="match status" value="1"/>
</dbReference>
<dbReference type="OMA" id="CKGLVVN"/>
<comment type="similarity">
    <text evidence="1 4">Belongs to the short-chain dehydrogenases/reductases (SDR) family.</text>
</comment>
<gene>
    <name evidence="5" type="ORF">WOLCODRAFT_26298</name>
</gene>
<evidence type="ECO:0000256" key="4">
    <source>
        <dbReference type="RuleBase" id="RU000363"/>
    </source>
</evidence>
<evidence type="ECO:0000313" key="6">
    <source>
        <dbReference type="Proteomes" id="UP000218811"/>
    </source>
</evidence>
<sequence length="279" mass="28526">MSDDLFDITGRIILITGASSGIGAYLAQGLAARGAARVYAVGRREAQLASVAAASPAIRPLVGDVSTIAGCKAVRDAFVEAEARAGVAREGVRLDLLVNNAGVKVEEGEWGADAAVEEVAERLLAASDASWAREFATNVGSVQWMTACVLPQLARAAQAGEGRGCVVVNTSVSAFLHKAPGTLYAASKAGAHSVAQSLATHLTRRGVRVNSIAPANVPSEMNDPRDPHSFVARRAADIPAGRVGAPEDVVGAVVYLASRAGSFVSGSVVKVDGGIVMIS</sequence>
<dbReference type="InterPro" id="IPR052178">
    <property type="entry name" value="Sec_Metab_Biosynth_SDR"/>
</dbReference>
<dbReference type="PRINTS" id="PR00081">
    <property type="entry name" value="GDHRDH"/>
</dbReference>
<dbReference type="PANTHER" id="PTHR43618:SF8">
    <property type="entry name" value="7ALPHA-HYDROXYSTEROID DEHYDROGENASE"/>
    <property type="match status" value="1"/>
</dbReference>
<protein>
    <submittedName>
        <fullName evidence="5">NAD(P)-binding protein</fullName>
    </submittedName>
</protein>